<dbReference type="STRING" id="797473.HMPREF9080_02381"/>
<dbReference type="AlphaFoldDB" id="G9ZHW4"/>
<dbReference type="EMBL" id="AGCM01000139">
    <property type="protein sequence ID" value="EHM52374.1"/>
    <property type="molecule type" value="Genomic_DNA"/>
</dbReference>
<organism evidence="1 2">
    <name type="scientific">Cardiobacterium valvarum F0432</name>
    <dbReference type="NCBI Taxonomy" id="797473"/>
    <lineage>
        <taxon>Bacteria</taxon>
        <taxon>Pseudomonadati</taxon>
        <taxon>Pseudomonadota</taxon>
        <taxon>Gammaproteobacteria</taxon>
        <taxon>Cardiobacteriales</taxon>
        <taxon>Cardiobacteriaceae</taxon>
        <taxon>Cardiobacterium</taxon>
    </lineage>
</organism>
<name>G9ZHW4_9GAMM</name>
<proteinExistence type="predicted"/>
<comment type="caution">
    <text evidence="1">The sequence shown here is derived from an EMBL/GenBank/DDBJ whole genome shotgun (WGS) entry which is preliminary data.</text>
</comment>
<feature type="non-terminal residue" evidence="1">
    <location>
        <position position="65"/>
    </location>
</feature>
<reference evidence="1 2" key="1">
    <citation type="submission" date="2011-08" db="EMBL/GenBank/DDBJ databases">
        <authorList>
            <person name="Weinstock G."/>
            <person name="Sodergren E."/>
            <person name="Clifton S."/>
            <person name="Fulton L."/>
            <person name="Fulton B."/>
            <person name="Courtney L."/>
            <person name="Fronick C."/>
            <person name="Harrison M."/>
            <person name="Strong C."/>
            <person name="Farmer C."/>
            <person name="Delahaunty K."/>
            <person name="Markovic C."/>
            <person name="Hall O."/>
            <person name="Minx P."/>
            <person name="Tomlinson C."/>
            <person name="Mitreva M."/>
            <person name="Hou S."/>
            <person name="Chen J."/>
            <person name="Wollam A."/>
            <person name="Pepin K.H."/>
            <person name="Johnson M."/>
            <person name="Bhonagiri V."/>
            <person name="Zhang X."/>
            <person name="Suruliraj S."/>
            <person name="Warren W."/>
            <person name="Chinwalla A."/>
            <person name="Mardis E.R."/>
            <person name="Wilson R.K."/>
        </authorList>
    </citation>
    <scope>NUCLEOTIDE SEQUENCE [LARGE SCALE GENOMIC DNA]</scope>
    <source>
        <strain evidence="1 2">F0432</strain>
    </source>
</reference>
<sequence>MGFSPSSGCSLLFVFRVDVTTKRENYALFDFETLQATSLRFSFYRSAVVLSEQLLRTCSLSQPLL</sequence>
<dbReference type="HOGENOM" id="CLU_2854741_0_0_6"/>
<dbReference type="Proteomes" id="UP000004750">
    <property type="component" value="Unassembled WGS sequence"/>
</dbReference>
<evidence type="ECO:0000313" key="2">
    <source>
        <dbReference type="Proteomes" id="UP000004750"/>
    </source>
</evidence>
<protein>
    <submittedName>
        <fullName evidence="1">Uncharacterized protein</fullName>
    </submittedName>
</protein>
<gene>
    <name evidence="1" type="ORF">HMPREF9080_02381</name>
</gene>
<evidence type="ECO:0000313" key="1">
    <source>
        <dbReference type="EMBL" id="EHM52374.1"/>
    </source>
</evidence>
<accession>G9ZHW4</accession>